<proteinExistence type="predicted"/>
<keyword evidence="2" id="KW-0449">Lipoprotein</keyword>
<protein>
    <submittedName>
        <fullName evidence="2">Outer membrane lipoprotein carrier protein LolA</fullName>
    </submittedName>
</protein>
<dbReference type="CDD" id="cd16325">
    <property type="entry name" value="LolA"/>
    <property type="match status" value="1"/>
</dbReference>
<dbReference type="EMBL" id="JAMCOF010000001">
    <property type="protein sequence ID" value="MCL6229147.1"/>
    <property type="molecule type" value="Genomic_DNA"/>
</dbReference>
<accession>A0ABT0P766</accession>
<sequence length="206" mass="23585">MRGYFFLLRRIVSIILLFFLLSSPVFSQSAKQLARAQNIINHFVAIKTMTGDFIQFSPKGKITKGTFYLERPGKIRFSYKGVPLQIIADGKSVGINNRALNTWSFYHLSQTPMKFLLGNTINLSSSNLLAFREDPKTIMIILQDKTIGKGQIKIIFDAQSYALRQWAILDQQNLETTVQIMNVRTNVRFSDEMFVTPYKNTVTKSE</sequence>
<dbReference type="PANTHER" id="PTHR35869:SF1">
    <property type="entry name" value="OUTER-MEMBRANE LIPOPROTEIN CARRIER PROTEIN"/>
    <property type="match status" value="1"/>
</dbReference>
<keyword evidence="3" id="KW-1185">Reference proteome</keyword>
<evidence type="ECO:0000313" key="2">
    <source>
        <dbReference type="EMBL" id="MCL6229147.1"/>
    </source>
</evidence>
<dbReference type="Proteomes" id="UP001523003">
    <property type="component" value="Unassembled WGS sequence"/>
</dbReference>
<dbReference type="SUPFAM" id="SSF89392">
    <property type="entry name" value="Prokaryotic lipoproteins and lipoprotein localization factors"/>
    <property type="match status" value="1"/>
</dbReference>
<dbReference type="Pfam" id="PF03548">
    <property type="entry name" value="LolA"/>
    <property type="match status" value="1"/>
</dbReference>
<dbReference type="RefSeq" id="WP_249674440.1">
    <property type="nucleotide sequence ID" value="NZ_JAMCOF010000001.1"/>
</dbReference>
<dbReference type="InterPro" id="IPR029046">
    <property type="entry name" value="LolA/LolB/LppX"/>
</dbReference>
<keyword evidence="1" id="KW-0732">Signal</keyword>
<dbReference type="Gene3D" id="2.50.20.10">
    <property type="entry name" value="Lipoprotein localisation LolA/LolB/LppX"/>
    <property type="match status" value="1"/>
</dbReference>
<organism evidence="2 3">
    <name type="scientific">Bartonella bilalgolemii</name>
    <dbReference type="NCBI Taxonomy" id="2942911"/>
    <lineage>
        <taxon>Bacteria</taxon>
        <taxon>Pseudomonadati</taxon>
        <taxon>Pseudomonadota</taxon>
        <taxon>Alphaproteobacteria</taxon>
        <taxon>Hyphomicrobiales</taxon>
        <taxon>Bartonellaceae</taxon>
        <taxon>Bartonella</taxon>
    </lineage>
</organism>
<name>A0ABT0P766_9HYPH</name>
<reference evidence="2 3" key="1">
    <citation type="submission" date="2022-05" db="EMBL/GenBank/DDBJ databases">
        <title>Description of the Bartonella bilalgolemii sp. nov. Isolated from Apodemus uralensis (Pallas 1811).</title>
        <authorList>
            <person name="Zgheib R."/>
            <person name="Celebi B."/>
        </authorList>
    </citation>
    <scope>NUCLEOTIDE SEQUENCE [LARGE SCALE GENOMIC DNA]</scope>
    <source>
        <strain evidence="2 3">G70</strain>
    </source>
</reference>
<dbReference type="PANTHER" id="PTHR35869">
    <property type="entry name" value="OUTER-MEMBRANE LIPOPROTEIN CARRIER PROTEIN"/>
    <property type="match status" value="1"/>
</dbReference>
<comment type="caution">
    <text evidence="2">The sequence shown here is derived from an EMBL/GenBank/DDBJ whole genome shotgun (WGS) entry which is preliminary data.</text>
</comment>
<evidence type="ECO:0000256" key="1">
    <source>
        <dbReference type="ARBA" id="ARBA00022729"/>
    </source>
</evidence>
<dbReference type="InterPro" id="IPR004564">
    <property type="entry name" value="OM_lipoprot_carrier_LolA-like"/>
</dbReference>
<evidence type="ECO:0000313" key="3">
    <source>
        <dbReference type="Proteomes" id="UP001523003"/>
    </source>
</evidence>
<gene>
    <name evidence="2" type="ORF">M4Z11_00710</name>
</gene>